<comment type="similarity">
    <text evidence="2 6">Belongs to the universal ribosomal protein uL10 family.</text>
</comment>
<keyword evidence="6" id="KW-0699">rRNA-binding</keyword>
<dbReference type="InterPro" id="IPR022973">
    <property type="entry name" value="Ribosomal_uL10_bac"/>
</dbReference>
<comment type="function">
    <text evidence="1 6">Forms part of the ribosomal stalk, playing a central role in the interaction of the ribosome with GTP-bound translation factors.</text>
</comment>
<evidence type="ECO:0000256" key="6">
    <source>
        <dbReference type="HAMAP-Rule" id="MF_00362"/>
    </source>
</evidence>
<comment type="subunit">
    <text evidence="6">Part of the ribosomal stalk of the 50S ribosomal subunit. The N-terminus interacts with L11 and the large rRNA to form the base of the stalk. The C-terminus forms an elongated spine to which L12 dimers bind in a sequential fashion forming a multimeric L10(L12)X complex.</text>
</comment>
<dbReference type="Gene3D" id="3.30.70.1730">
    <property type="match status" value="1"/>
</dbReference>
<gene>
    <name evidence="6 7" type="primary">rplJ</name>
    <name evidence="7" type="ORF">QWY31_12590</name>
</gene>
<dbReference type="InterPro" id="IPR043141">
    <property type="entry name" value="Ribosomal_uL10-like_sf"/>
</dbReference>
<evidence type="ECO:0000256" key="5">
    <source>
        <dbReference type="ARBA" id="ARBA00035202"/>
    </source>
</evidence>
<evidence type="ECO:0000313" key="8">
    <source>
        <dbReference type="Proteomes" id="UP001168552"/>
    </source>
</evidence>
<dbReference type="Pfam" id="PF00466">
    <property type="entry name" value="Ribosomal_L10"/>
    <property type="match status" value="1"/>
</dbReference>
<organism evidence="7 8">
    <name type="scientific">Shiella aurantiaca</name>
    <dbReference type="NCBI Taxonomy" id="3058365"/>
    <lineage>
        <taxon>Bacteria</taxon>
        <taxon>Pseudomonadati</taxon>
        <taxon>Bacteroidota</taxon>
        <taxon>Cytophagia</taxon>
        <taxon>Cytophagales</taxon>
        <taxon>Shiellaceae</taxon>
        <taxon>Shiella</taxon>
    </lineage>
</organism>
<dbReference type="RefSeq" id="WP_320004881.1">
    <property type="nucleotide sequence ID" value="NZ_JAUHJS010000006.1"/>
</dbReference>
<dbReference type="SUPFAM" id="SSF160369">
    <property type="entry name" value="Ribosomal protein L10-like"/>
    <property type="match status" value="1"/>
</dbReference>
<evidence type="ECO:0000256" key="1">
    <source>
        <dbReference type="ARBA" id="ARBA00002633"/>
    </source>
</evidence>
<evidence type="ECO:0000256" key="4">
    <source>
        <dbReference type="ARBA" id="ARBA00023274"/>
    </source>
</evidence>
<keyword evidence="4 6" id="KW-0687">Ribonucleoprotein</keyword>
<dbReference type="EMBL" id="JAUHJS010000006">
    <property type="protein sequence ID" value="MDN4166345.1"/>
    <property type="molecule type" value="Genomic_DNA"/>
</dbReference>
<proteinExistence type="inferred from homology"/>
<evidence type="ECO:0000313" key="7">
    <source>
        <dbReference type="EMBL" id="MDN4166345.1"/>
    </source>
</evidence>
<dbReference type="InterPro" id="IPR001790">
    <property type="entry name" value="Ribosomal_uL10"/>
</dbReference>
<protein>
    <recommendedName>
        <fullName evidence="5 6">Large ribosomal subunit protein uL10</fullName>
    </recommendedName>
</protein>
<dbReference type="InterPro" id="IPR047865">
    <property type="entry name" value="Ribosomal_uL10_bac_type"/>
</dbReference>
<dbReference type="GO" id="GO:0005840">
    <property type="term" value="C:ribosome"/>
    <property type="evidence" value="ECO:0007669"/>
    <property type="project" value="UniProtKB-KW"/>
</dbReference>
<dbReference type="Gene3D" id="6.10.250.290">
    <property type="match status" value="1"/>
</dbReference>
<dbReference type="InterPro" id="IPR002363">
    <property type="entry name" value="Ribosomal_uL10_CS_bac"/>
</dbReference>
<dbReference type="PROSITE" id="PS01109">
    <property type="entry name" value="RIBOSOMAL_L10"/>
    <property type="match status" value="1"/>
</dbReference>
<evidence type="ECO:0000256" key="3">
    <source>
        <dbReference type="ARBA" id="ARBA00022980"/>
    </source>
</evidence>
<dbReference type="HAMAP" id="MF_00362">
    <property type="entry name" value="Ribosomal_uL10"/>
    <property type="match status" value="1"/>
</dbReference>
<keyword evidence="3 6" id="KW-0689">Ribosomal protein</keyword>
<dbReference type="CDD" id="cd05797">
    <property type="entry name" value="Ribosomal_L10"/>
    <property type="match status" value="1"/>
</dbReference>
<accession>A0ABT8F7A9</accession>
<comment type="caution">
    <text evidence="7">The sequence shown here is derived from an EMBL/GenBank/DDBJ whole genome shotgun (WGS) entry which is preliminary data.</text>
</comment>
<dbReference type="NCBIfam" id="NF000955">
    <property type="entry name" value="PRK00099.1-1"/>
    <property type="match status" value="1"/>
</dbReference>
<dbReference type="Proteomes" id="UP001168552">
    <property type="component" value="Unassembled WGS sequence"/>
</dbReference>
<name>A0ABT8F7A9_9BACT</name>
<dbReference type="PANTHER" id="PTHR11560">
    <property type="entry name" value="39S RIBOSOMAL PROTEIN L10, MITOCHONDRIAL"/>
    <property type="match status" value="1"/>
</dbReference>
<sequence>MTREEKAVIIEELSAKLANTNFFYITDAGGLSVAEVNSFRRLCFEKGVEYRVVKNTLIAKALEKLDTDYSSWNGSVLKGFSGIMFSTESSNLPAKLIKEFRKKGKNTTKPVLKGASIDSDLFAGDDALDMLVALKSKNELIGDIIGLLQSPAKNVVSALQSSGGKLAGIVKTLSERQQ</sequence>
<keyword evidence="6" id="KW-0694">RNA-binding</keyword>
<keyword evidence="8" id="KW-1185">Reference proteome</keyword>
<reference evidence="7" key="1">
    <citation type="submission" date="2023-06" db="EMBL/GenBank/DDBJ databases">
        <title>Cytophagales bacterium Strain LB-30, isolated from soil.</title>
        <authorList>
            <person name="Liu B."/>
        </authorList>
    </citation>
    <scope>NUCLEOTIDE SEQUENCE</scope>
    <source>
        <strain evidence="7">LB-30</strain>
    </source>
</reference>
<evidence type="ECO:0000256" key="2">
    <source>
        <dbReference type="ARBA" id="ARBA00008889"/>
    </source>
</evidence>